<name>A0ABD1SLV7_9LAMI</name>
<accession>A0ABD1SLV7</accession>
<gene>
    <name evidence="4" type="ORF">Fot_35555</name>
</gene>
<dbReference type="PROSITE" id="PS51375">
    <property type="entry name" value="PPR"/>
    <property type="match status" value="1"/>
</dbReference>
<comment type="caution">
    <text evidence="4">The sequence shown here is derived from an EMBL/GenBank/DDBJ whole genome shotgun (WGS) entry which is preliminary data.</text>
</comment>
<reference evidence="5" key="1">
    <citation type="submission" date="2024-07" db="EMBL/GenBank/DDBJ databases">
        <title>Two chromosome-level genome assemblies of Korean endemic species Abeliophyllum distichum and Forsythia ovata (Oleaceae).</title>
        <authorList>
            <person name="Jang H."/>
        </authorList>
    </citation>
    <scope>NUCLEOTIDE SEQUENCE [LARGE SCALE GENOMIC DNA]</scope>
</reference>
<keyword evidence="2" id="KW-0677">Repeat</keyword>
<organism evidence="4 5">
    <name type="scientific">Forsythia ovata</name>
    <dbReference type="NCBI Taxonomy" id="205694"/>
    <lineage>
        <taxon>Eukaryota</taxon>
        <taxon>Viridiplantae</taxon>
        <taxon>Streptophyta</taxon>
        <taxon>Embryophyta</taxon>
        <taxon>Tracheophyta</taxon>
        <taxon>Spermatophyta</taxon>
        <taxon>Magnoliopsida</taxon>
        <taxon>eudicotyledons</taxon>
        <taxon>Gunneridae</taxon>
        <taxon>Pentapetalae</taxon>
        <taxon>asterids</taxon>
        <taxon>lamiids</taxon>
        <taxon>Lamiales</taxon>
        <taxon>Oleaceae</taxon>
        <taxon>Forsythieae</taxon>
        <taxon>Forsythia</taxon>
    </lineage>
</organism>
<dbReference type="NCBIfam" id="TIGR00756">
    <property type="entry name" value="PPR"/>
    <property type="match status" value="1"/>
</dbReference>
<keyword evidence="5" id="KW-1185">Reference proteome</keyword>
<dbReference type="Proteomes" id="UP001604277">
    <property type="component" value="Unassembled WGS sequence"/>
</dbReference>
<evidence type="ECO:0000256" key="3">
    <source>
        <dbReference type="PROSITE-ProRule" id="PRU00708"/>
    </source>
</evidence>
<feature type="repeat" description="PPR" evidence="3">
    <location>
        <begin position="60"/>
        <end position="94"/>
    </location>
</feature>
<dbReference type="PANTHER" id="PTHR47941">
    <property type="entry name" value="PENTATRICOPEPTIDE REPEAT-CONTAINING PROTEIN 3, MITOCHONDRIAL"/>
    <property type="match status" value="1"/>
</dbReference>
<protein>
    <submittedName>
        <fullName evidence="4">Pentatricopeptide repeat-containing protein</fullName>
    </submittedName>
</protein>
<dbReference type="InterPro" id="IPR011990">
    <property type="entry name" value="TPR-like_helical_dom_sf"/>
</dbReference>
<dbReference type="InterPro" id="IPR002885">
    <property type="entry name" value="PPR_rpt"/>
</dbReference>
<evidence type="ECO:0000256" key="1">
    <source>
        <dbReference type="ARBA" id="ARBA00007626"/>
    </source>
</evidence>
<evidence type="ECO:0000313" key="4">
    <source>
        <dbReference type="EMBL" id="KAL2501707.1"/>
    </source>
</evidence>
<evidence type="ECO:0000313" key="5">
    <source>
        <dbReference type="Proteomes" id="UP001604277"/>
    </source>
</evidence>
<comment type="similarity">
    <text evidence="1">Belongs to the PPR family. P subfamily.</text>
</comment>
<proteinExistence type="inferred from homology"/>
<dbReference type="Pfam" id="PF13041">
    <property type="entry name" value="PPR_2"/>
    <property type="match status" value="1"/>
</dbReference>
<dbReference type="EMBL" id="JBFOLJ010000010">
    <property type="protein sequence ID" value="KAL2501707.1"/>
    <property type="molecule type" value="Genomic_DNA"/>
</dbReference>
<dbReference type="Gene3D" id="1.25.40.10">
    <property type="entry name" value="Tetratricopeptide repeat domain"/>
    <property type="match status" value="1"/>
</dbReference>
<evidence type="ECO:0000256" key="2">
    <source>
        <dbReference type="ARBA" id="ARBA00022737"/>
    </source>
</evidence>
<dbReference type="Pfam" id="PF01535">
    <property type="entry name" value="PPR"/>
    <property type="match status" value="1"/>
</dbReference>
<dbReference type="AlphaFoldDB" id="A0ABD1SLV7"/>
<sequence>MEKLDRVVKVLELISDEKLKYPFDNFICSSMISRFVMIGKPEVAVEFFENVVRPGSLKLNIVTCTALVGAYCKLNRTVDVFDLVNWMENNGLAFDVIFYSNWIYRYLRKGIICEAFQNIEK</sequence>